<evidence type="ECO:0000313" key="2">
    <source>
        <dbReference type="EMBL" id="KAE8303712.1"/>
    </source>
</evidence>
<accession>A0A644F5N7</accession>
<reference evidence="2 3" key="1">
    <citation type="journal article" date="2007" name="Science">
        <title>Genomic minimalism in the early diverging intestinal parasite Giardia lamblia.</title>
        <authorList>
            <person name="Morrison H.G."/>
            <person name="McArthur A.G."/>
            <person name="Gillin F.D."/>
            <person name="Aley S.B."/>
            <person name="Adam R.D."/>
            <person name="Olsen G.J."/>
            <person name="Best A.A."/>
            <person name="Cande W.Z."/>
            <person name="Chen F."/>
            <person name="Cipriano M.J."/>
            <person name="Davids B.J."/>
            <person name="Dawson S.C."/>
            <person name="Elmendorf H.G."/>
            <person name="Hehl A.B."/>
            <person name="Holder M.E."/>
            <person name="Huse S.M."/>
            <person name="Kim U.U."/>
            <person name="Lasek-Nesselquist E."/>
            <person name="Manning G."/>
            <person name="Nigam A."/>
            <person name="Nixon J.E."/>
            <person name="Palm D."/>
            <person name="Passamaneck N.E."/>
            <person name="Prabhu A."/>
            <person name="Reich C.I."/>
            <person name="Reiner D.S."/>
            <person name="Samuelson J."/>
            <person name="Svard S.G."/>
            <person name="Sogin M.L."/>
        </authorList>
    </citation>
    <scope>NUCLEOTIDE SEQUENCE [LARGE SCALE GENOMIC DNA]</scope>
    <source>
        <strain evidence="2 3">WB C6</strain>
    </source>
</reference>
<dbReference type="Proteomes" id="UP000001548">
    <property type="component" value="Unassembled WGS sequence"/>
</dbReference>
<dbReference type="InParanoid" id="A0A644F5N7"/>
<organism evidence="2 3">
    <name type="scientific">Giardia intestinalis (strain ATCC 50803 / WB clone C6)</name>
    <name type="common">Giardia lamblia</name>
    <dbReference type="NCBI Taxonomy" id="184922"/>
    <lineage>
        <taxon>Eukaryota</taxon>
        <taxon>Metamonada</taxon>
        <taxon>Diplomonadida</taxon>
        <taxon>Hexamitidae</taxon>
        <taxon>Giardiinae</taxon>
        <taxon>Giardia</taxon>
    </lineage>
</organism>
<comment type="caution">
    <text evidence="2">The sequence shown here is derived from an EMBL/GenBank/DDBJ whole genome shotgun (WGS) entry which is preliminary data.</text>
</comment>
<dbReference type="AlphaFoldDB" id="A0A644F5N7"/>
<feature type="coiled-coil region" evidence="1">
    <location>
        <begin position="31"/>
        <end position="72"/>
    </location>
</feature>
<keyword evidence="1" id="KW-0175">Coiled coil</keyword>
<evidence type="ECO:0000313" key="3">
    <source>
        <dbReference type="Proteomes" id="UP000001548"/>
    </source>
</evidence>
<proteinExistence type="predicted"/>
<dbReference type="EMBL" id="AACB03000002">
    <property type="protein sequence ID" value="KAE8303712.1"/>
    <property type="molecule type" value="Genomic_DNA"/>
</dbReference>
<protein>
    <submittedName>
        <fullName evidence="2">Uncharacterized protein</fullName>
    </submittedName>
</protein>
<gene>
    <name evidence="2" type="ORF">GL50803_006901</name>
</gene>
<keyword evidence="3" id="KW-1185">Reference proteome</keyword>
<evidence type="ECO:0000256" key="1">
    <source>
        <dbReference type="SAM" id="Coils"/>
    </source>
</evidence>
<name>A0A644F5N7_GIAIC</name>
<sequence length="112" mass="12969">MDLGGDAEKAINHALERAGYMEYQLLEARVLRKLQEEMEELLSSRDSALSEIRAHRQSIQQMVEELACLDKKLSKEADSICTHFDTCVAELRLKYTNHLRREKARLKSVSYN</sequence>